<gene>
    <name evidence="3" type="ORF">DFP72DRAFT_1064354</name>
</gene>
<name>A0A8H6MAG4_9AGAR</name>
<sequence>MKNLIIITLFSLSAVCTLAAPIPDAAEGSLAELDARFIGMLLRGASRGAKSVPNKAGKKMAKNGGNGQNNVVSGKRLKETTARWTKYLGKEQDSKCVQGWTNTLSRTGGFNGVMNCDKNKKKGPGKGGSYYPSVPTKKSGKKSYGGYGSVPKRGRALSLEDEMLEEREFFDGALENLD</sequence>
<keyword evidence="2" id="KW-0732">Signal</keyword>
<accession>A0A8H6MAG4</accession>
<organism evidence="3 4">
    <name type="scientific">Ephemerocybe angulata</name>
    <dbReference type="NCBI Taxonomy" id="980116"/>
    <lineage>
        <taxon>Eukaryota</taxon>
        <taxon>Fungi</taxon>
        <taxon>Dikarya</taxon>
        <taxon>Basidiomycota</taxon>
        <taxon>Agaricomycotina</taxon>
        <taxon>Agaricomycetes</taxon>
        <taxon>Agaricomycetidae</taxon>
        <taxon>Agaricales</taxon>
        <taxon>Agaricineae</taxon>
        <taxon>Psathyrellaceae</taxon>
        <taxon>Ephemerocybe</taxon>
    </lineage>
</organism>
<protein>
    <submittedName>
        <fullName evidence="3">Uncharacterized protein</fullName>
    </submittedName>
</protein>
<reference evidence="3 4" key="1">
    <citation type="submission" date="2020-07" db="EMBL/GenBank/DDBJ databases">
        <title>Comparative genomics of pyrophilous fungi reveals a link between fire events and developmental genes.</title>
        <authorList>
            <consortium name="DOE Joint Genome Institute"/>
            <person name="Steindorff A.S."/>
            <person name="Carver A."/>
            <person name="Calhoun S."/>
            <person name="Stillman K."/>
            <person name="Liu H."/>
            <person name="Lipzen A."/>
            <person name="Pangilinan J."/>
            <person name="Labutti K."/>
            <person name="Bruns T.D."/>
            <person name="Grigoriev I.V."/>
        </authorList>
    </citation>
    <scope>NUCLEOTIDE SEQUENCE [LARGE SCALE GENOMIC DNA]</scope>
    <source>
        <strain evidence="3 4">CBS 144469</strain>
    </source>
</reference>
<feature type="signal peptide" evidence="2">
    <location>
        <begin position="1"/>
        <end position="19"/>
    </location>
</feature>
<proteinExistence type="predicted"/>
<dbReference type="OrthoDB" id="3079815at2759"/>
<comment type="caution">
    <text evidence="3">The sequence shown here is derived from an EMBL/GenBank/DDBJ whole genome shotgun (WGS) entry which is preliminary data.</text>
</comment>
<feature type="region of interest" description="Disordered" evidence="1">
    <location>
        <begin position="119"/>
        <end position="157"/>
    </location>
</feature>
<keyword evidence="4" id="KW-1185">Reference proteome</keyword>
<feature type="chain" id="PRO_5034934064" evidence="2">
    <location>
        <begin position="20"/>
        <end position="178"/>
    </location>
</feature>
<dbReference type="AlphaFoldDB" id="A0A8H6MAG4"/>
<dbReference type="EMBL" id="JACGCI010000017">
    <property type="protein sequence ID" value="KAF6758839.1"/>
    <property type="molecule type" value="Genomic_DNA"/>
</dbReference>
<feature type="region of interest" description="Disordered" evidence="1">
    <location>
        <begin position="49"/>
        <end position="72"/>
    </location>
</feature>
<evidence type="ECO:0000256" key="2">
    <source>
        <dbReference type="SAM" id="SignalP"/>
    </source>
</evidence>
<evidence type="ECO:0000313" key="3">
    <source>
        <dbReference type="EMBL" id="KAF6758839.1"/>
    </source>
</evidence>
<dbReference type="Proteomes" id="UP000521943">
    <property type="component" value="Unassembled WGS sequence"/>
</dbReference>
<evidence type="ECO:0000313" key="4">
    <source>
        <dbReference type="Proteomes" id="UP000521943"/>
    </source>
</evidence>
<evidence type="ECO:0000256" key="1">
    <source>
        <dbReference type="SAM" id="MobiDB-lite"/>
    </source>
</evidence>